<keyword evidence="1" id="KW-0812">Transmembrane</keyword>
<feature type="transmembrane region" description="Helical" evidence="1">
    <location>
        <begin position="6"/>
        <end position="24"/>
    </location>
</feature>
<evidence type="ECO:0000256" key="1">
    <source>
        <dbReference type="SAM" id="Phobius"/>
    </source>
</evidence>
<dbReference type="Proteomes" id="UP000288711">
    <property type="component" value="Unassembled WGS sequence"/>
</dbReference>
<protein>
    <submittedName>
        <fullName evidence="2">Uncharacterized protein</fullName>
    </submittedName>
</protein>
<proteinExistence type="predicted"/>
<dbReference type="EMBL" id="PIPF01000002">
    <property type="protein sequence ID" value="RWU85052.1"/>
    <property type="molecule type" value="Genomic_DNA"/>
</dbReference>
<reference evidence="2 4" key="2">
    <citation type="journal article" date="2012" name="J. Bacteriol.">
        <title>Genome Sequence of Janibacter hoylei MTCC8307, Isolated from the Stratospheric Air.</title>
        <authorList>
            <person name="Pawar S.P."/>
            <person name="Dhotre D.P."/>
            <person name="Shetty S.A."/>
            <person name="Chowdhury S.P."/>
            <person name="Chaudhari B.L."/>
            <person name="Shouche Y.S."/>
        </authorList>
    </citation>
    <scope>NUCLEOTIDE SEQUENCE [LARGE SCALE GENOMIC DNA]</scope>
    <source>
        <strain evidence="2 4">PVAS-1</strain>
    </source>
</reference>
<organism evidence="2 4">
    <name type="scientific">Janibacter hoylei PVAS-1</name>
    <dbReference type="NCBI Taxonomy" id="1210046"/>
    <lineage>
        <taxon>Bacteria</taxon>
        <taxon>Bacillati</taxon>
        <taxon>Actinomycetota</taxon>
        <taxon>Actinomycetes</taxon>
        <taxon>Micrococcales</taxon>
        <taxon>Intrasporangiaceae</taxon>
        <taxon>Janibacter</taxon>
    </lineage>
</organism>
<accession>K1E068</accession>
<reference evidence="3" key="3">
    <citation type="submission" date="2017-11" db="EMBL/GenBank/DDBJ databases">
        <authorList>
            <person name="Seuylemezian A."/>
            <person name="Cooper K."/>
            <person name="Vaishampayan P."/>
        </authorList>
    </citation>
    <scope>NUCLEOTIDE SEQUENCE</scope>
    <source>
        <strain evidence="3">PVAS-1</strain>
    </source>
</reference>
<comment type="caution">
    <text evidence="2">The sequence shown here is derived from an EMBL/GenBank/DDBJ whole genome shotgun (WGS) entry which is preliminary data.</text>
</comment>
<gene>
    <name evidence="2" type="ORF">B277_03370</name>
    <name evidence="3" type="ORF">CWN80_02550</name>
</gene>
<feature type="transmembrane region" description="Helical" evidence="1">
    <location>
        <begin position="36"/>
        <end position="59"/>
    </location>
</feature>
<dbReference type="Proteomes" id="UP000004474">
    <property type="component" value="Unassembled WGS sequence"/>
</dbReference>
<dbReference type="RefSeq" id="WP_007925111.1">
    <property type="nucleotide sequence ID" value="NZ_ALWX01000013.1"/>
</dbReference>
<dbReference type="AlphaFoldDB" id="K1E068"/>
<evidence type="ECO:0000313" key="3">
    <source>
        <dbReference type="EMBL" id="RWU85052.1"/>
    </source>
</evidence>
<name>K1E068_9MICO</name>
<dbReference type="OrthoDB" id="4871119at2"/>
<evidence type="ECO:0000313" key="5">
    <source>
        <dbReference type="Proteomes" id="UP000288711"/>
    </source>
</evidence>
<keyword evidence="1" id="KW-1133">Transmembrane helix</keyword>
<sequence>MSVTTGIVIVAVMAIAYGMGFAVLPMQDWPRQRRSSYTLGGAGLIALLAIVLVLVPWFIPGD</sequence>
<reference evidence="3 5" key="1">
    <citation type="journal article" date="2009" name="Int. J. Syst. Evol. Microbiol.">
        <title>Janibacter hoylei sp. nov., Bacillus isronensis sp. nov. and Bacillus aryabhattai sp. nov., isolated from cryotubes used for collecting air from the upper atmosphere.</title>
        <authorList>
            <person name="Shivaji S."/>
            <person name="Chaturvedi P."/>
            <person name="Begum Z."/>
            <person name="Pindi P.K."/>
            <person name="Manorama R."/>
            <person name="Padmanaban D.A."/>
            <person name="Shouche Y.S."/>
            <person name="Pawar S."/>
            <person name="Vaishampayan P."/>
            <person name="Dutt C.B."/>
            <person name="Datta G.N."/>
            <person name="Manchanda R.K."/>
            <person name="Rao U.R."/>
            <person name="Bhargava P.M."/>
            <person name="Narlikar J.V."/>
        </authorList>
    </citation>
    <scope>NUCLEOTIDE SEQUENCE [LARGE SCALE GENOMIC DNA]</scope>
    <source>
        <strain evidence="3 5">PVAS-1</strain>
    </source>
</reference>
<evidence type="ECO:0000313" key="2">
    <source>
        <dbReference type="EMBL" id="EKA62230.1"/>
    </source>
</evidence>
<dbReference type="PATRIC" id="fig|1210046.3.peg.650"/>
<evidence type="ECO:0000313" key="4">
    <source>
        <dbReference type="Proteomes" id="UP000004474"/>
    </source>
</evidence>
<dbReference type="STRING" id="1210046.B277_03370"/>
<keyword evidence="1" id="KW-0472">Membrane</keyword>
<dbReference type="EMBL" id="ALWX01000013">
    <property type="protein sequence ID" value="EKA62230.1"/>
    <property type="molecule type" value="Genomic_DNA"/>
</dbReference>
<keyword evidence="5" id="KW-1185">Reference proteome</keyword>